<comment type="subcellular location">
    <subcellularLocation>
        <location evidence="1 7">Cytoplasm</location>
    </subcellularLocation>
</comment>
<evidence type="ECO:0000256" key="9">
    <source>
        <dbReference type="SAM" id="MobiDB-lite"/>
    </source>
</evidence>
<organism evidence="12 13">
    <name type="scientific">Lipomyces tetrasporus</name>
    <dbReference type="NCBI Taxonomy" id="54092"/>
    <lineage>
        <taxon>Eukaryota</taxon>
        <taxon>Fungi</taxon>
        <taxon>Dikarya</taxon>
        <taxon>Ascomycota</taxon>
        <taxon>Saccharomycotina</taxon>
        <taxon>Lipomycetes</taxon>
        <taxon>Lipomycetales</taxon>
        <taxon>Lipomycetaceae</taxon>
        <taxon>Lipomyces</taxon>
    </lineage>
</organism>
<sequence>MPYHEDSRLFTAVTDHLLSLLQVRKGFQKAVFQRLVFYEPTEKSQMLKQPASAVAPGSASAPNTGDKSTSQSPVKPASTEVRQPSINAGKQSQTLCRNILIHGYCKYENSGCIFRHDTTPVQQQQSTAKSESSRKRLNVDSPSFMPGSIAPGSAATKSTLSVPSADSAIFVPRMSTPVSDPNQSKSYTSPTAVDAYGQKPIINSQFVHGYSPMAQMAPHVGVDPSPVQQPIQTPTYEYGSMGPYAQPSQDIYYQQAQPAHYQPLNYHLYAPLPPYKVNLLPYQRTVQGFFLSDNLREELQRKTEASLQVLPTSGLPDSLDVYYSLVPLDTNTEKSSRVFGYASWIYKAFSKSDGNTYALRRLEGFKLTDEKAIATVQQWRRLSNAGIVTLFEAFTTRAFGDNSIIFVYDYHPLSSTLFDTHFGPDARYPMSRNGSSPVVPEQVVWSYIVQLSSALKSIHSANLAARVLDASKVILTSKMRVRLSAVGIMDVISGNDYSGGAESIQALHQDDLYNLGRLILSIVCNNHAISANANVPQQVIAKSLEYAGRSYSVGLKTALAYLLGNNVVSAGSVGKDGLKEPVKNIDEFLRIIAPHLQQSFNSSLHYQDVLESELCKELENGRLVRLLCKFNFINERPEYDHDSAWSETGDRYLLKLFRDYVFHQNDENGHPVTDLGHVLRCLNKLDAAVDEKVMLVSRDEQSCLIVSYKELKNCVDAVFRDLSRSNG</sequence>
<dbReference type="GO" id="GO:0006397">
    <property type="term" value="P:mRNA processing"/>
    <property type="evidence" value="ECO:0007669"/>
    <property type="project" value="UniProtKB-KW"/>
</dbReference>
<comment type="caution">
    <text evidence="7">Lacks conserved residue(s) required for the propagation of feature annotation.</text>
</comment>
<evidence type="ECO:0000256" key="4">
    <source>
        <dbReference type="ARBA" id="ARBA00022741"/>
    </source>
</evidence>
<dbReference type="Proteomes" id="UP001217417">
    <property type="component" value="Unassembled WGS sequence"/>
</dbReference>
<accession>A0AAD7QVT0</accession>
<dbReference type="Pfam" id="PF25586">
    <property type="entry name" value="zf-CCCH_PAN3"/>
    <property type="match status" value="1"/>
</dbReference>
<feature type="binding site" evidence="7">
    <location>
        <position position="360"/>
    </location>
    <ligand>
        <name>ATP</name>
        <dbReference type="ChEBI" id="CHEBI:30616"/>
    </ligand>
</feature>
<dbReference type="GO" id="GO:0008143">
    <property type="term" value="F:poly(A) binding"/>
    <property type="evidence" value="ECO:0007669"/>
    <property type="project" value="TreeGrafter"/>
</dbReference>
<dbReference type="Gene3D" id="1.10.287.3700">
    <property type="match status" value="1"/>
</dbReference>
<comment type="domain">
    <text evidence="7">The N-terminal zinc finger binds to poly(A) RNA.</text>
</comment>
<dbReference type="InterPro" id="IPR000571">
    <property type="entry name" value="Znf_CCCH"/>
</dbReference>
<keyword evidence="2 7" id="KW-0963">Cytoplasm</keyword>
<gene>
    <name evidence="7" type="primary">PAN3</name>
    <name evidence="12" type="ORF">POJ06DRAFT_244585</name>
</gene>
<dbReference type="HAMAP" id="MF_03181">
    <property type="entry name" value="PAN3"/>
    <property type="match status" value="1"/>
</dbReference>
<dbReference type="GO" id="GO:0004672">
    <property type="term" value="F:protein kinase activity"/>
    <property type="evidence" value="ECO:0007669"/>
    <property type="project" value="InterPro"/>
</dbReference>
<evidence type="ECO:0000256" key="2">
    <source>
        <dbReference type="ARBA" id="ARBA00022490"/>
    </source>
</evidence>
<keyword evidence="6 7" id="KW-0175">Coiled coil</keyword>
<feature type="domain" description="C3H1-type" evidence="11">
    <location>
        <begin position="90"/>
        <end position="119"/>
    </location>
</feature>
<feature type="binding site" evidence="7">
    <location>
        <begin position="409"/>
        <end position="416"/>
    </location>
    <ligand>
        <name>ATP</name>
        <dbReference type="ChEBI" id="CHEBI:30616"/>
    </ligand>
</feature>
<dbReference type="FunFam" id="1.20.5.5160:FF:000002">
    <property type="entry name" value="PAN2-PAN3 deadenylation complex subunit PAN3"/>
    <property type="match status" value="1"/>
</dbReference>
<dbReference type="Gene3D" id="1.10.510.10">
    <property type="entry name" value="Transferase(Phosphotransferase) domain 1"/>
    <property type="match status" value="1"/>
</dbReference>
<dbReference type="Pfam" id="PF18101">
    <property type="entry name" value="Pan3_CK"/>
    <property type="match status" value="1"/>
</dbReference>
<evidence type="ECO:0000256" key="5">
    <source>
        <dbReference type="ARBA" id="ARBA00022840"/>
    </source>
</evidence>
<protein>
    <recommendedName>
        <fullName evidence="7">PAN2-PAN3 deadenylation complex subunit PAN3</fullName>
    </recommendedName>
    <alternativeName>
        <fullName evidence="7">PAB1P-dependent poly(A)-specific ribonuclease</fullName>
    </alternativeName>
    <alternativeName>
        <fullName evidence="7">Poly(A)-nuclease deadenylation complex subunit 3</fullName>
        <shortName evidence="7">PAN deadenylation complex subunit 3</shortName>
    </alternativeName>
</protein>
<feature type="compositionally biased region" description="Polar residues" evidence="9">
    <location>
        <begin position="63"/>
        <end position="73"/>
    </location>
</feature>
<evidence type="ECO:0000313" key="12">
    <source>
        <dbReference type="EMBL" id="KAJ8102419.1"/>
    </source>
</evidence>
<reference evidence="12" key="1">
    <citation type="submission" date="2023-03" db="EMBL/GenBank/DDBJ databases">
        <title>Near-Complete genome sequence of Lipomyces tetrasporous NRRL Y-64009, an oleaginous yeast capable of growing on lignocellulosic hydrolysates.</title>
        <authorList>
            <consortium name="Lawrence Berkeley National Laboratory"/>
            <person name="Jagtap S.S."/>
            <person name="Liu J.-J."/>
            <person name="Walukiewicz H.E."/>
            <person name="Pangilinan J."/>
            <person name="Lipzen A."/>
            <person name="Ahrendt S."/>
            <person name="Koriabine M."/>
            <person name="Cobaugh K."/>
            <person name="Salamov A."/>
            <person name="Yoshinaga Y."/>
            <person name="Ng V."/>
            <person name="Daum C."/>
            <person name="Grigoriev I.V."/>
            <person name="Slininger P.J."/>
            <person name="Dien B.S."/>
            <person name="Jin Y.-S."/>
            <person name="Rao C.V."/>
        </authorList>
    </citation>
    <scope>NUCLEOTIDE SEQUENCE</scope>
    <source>
        <strain evidence="12">NRRL Y-64009</strain>
    </source>
</reference>
<dbReference type="PROSITE" id="PS50103">
    <property type="entry name" value="ZF_C3H1"/>
    <property type="match status" value="1"/>
</dbReference>
<feature type="region of interest" description="Disordered" evidence="9">
    <location>
        <begin position="46"/>
        <end position="86"/>
    </location>
</feature>
<dbReference type="EMBL" id="JARPMG010000002">
    <property type="protein sequence ID" value="KAJ8102419.1"/>
    <property type="molecule type" value="Genomic_DNA"/>
</dbReference>
<keyword evidence="8" id="KW-0479">Metal-binding</keyword>
<dbReference type="GO" id="GO:0000932">
    <property type="term" value="C:P-body"/>
    <property type="evidence" value="ECO:0007669"/>
    <property type="project" value="TreeGrafter"/>
</dbReference>
<evidence type="ECO:0000256" key="3">
    <source>
        <dbReference type="ARBA" id="ARBA00022664"/>
    </source>
</evidence>
<evidence type="ECO:0000259" key="11">
    <source>
        <dbReference type="PROSITE" id="PS50103"/>
    </source>
</evidence>
<proteinExistence type="inferred from homology"/>
<keyword evidence="8" id="KW-0863">Zinc-finger</keyword>
<dbReference type="PANTHER" id="PTHR12272">
    <property type="entry name" value="DEADENYLATION COMPLEX SUBUNIT PAN3"/>
    <property type="match status" value="1"/>
</dbReference>
<keyword evidence="8" id="KW-0862">Zinc</keyword>
<comment type="similarity">
    <text evidence="7">Belongs to the protein kinase superfamily. PAN3 family.</text>
</comment>
<dbReference type="PANTHER" id="PTHR12272:SF11">
    <property type="entry name" value="PAN2-PAN3 DEADENYLATION COMPLEX SUBUNIT PAN3"/>
    <property type="match status" value="1"/>
</dbReference>
<dbReference type="InterPro" id="IPR000719">
    <property type="entry name" value="Prot_kinase_dom"/>
</dbReference>
<keyword evidence="13" id="KW-1185">Reference proteome</keyword>
<feature type="region of interest" description="Knob domain" evidence="7">
    <location>
        <begin position="633"/>
        <end position="727"/>
    </location>
</feature>
<keyword evidence="5 7" id="KW-0067">ATP-binding</keyword>
<comment type="function">
    <text evidence="7">Regulatory subunit of the poly(A)-nuclease (PAN) deadenylation complex, one of two cytoplasmic mRNA deadenylases involved in mRNA turnover. PAN specifically shortens poly(A) tails of RNA and the activity is stimulated by poly(A)-binding protein PAB1. PAN deadenylation is followed by rapid degradation of the shortened mRNA tails by the CCR4-NOT complex. Deadenylated mRNAs are then degraded by two alternative mechanisms, namely exosome-mediated 3'-5' exonucleolytic degradation, or deadenlyation-dependent mRNA decaping and subsequent 5'-3' exonucleolytic degradation by XRN1. May also be involved in post-transcriptional maturation of mRNA poly(A) tails. PAN3 acts as a positive regulator for PAN activity, recruiting the catalytic subunit PAN2 to mRNA via its interaction with RNA and with PAB1.</text>
</comment>
<dbReference type="Gene3D" id="1.20.5.5160">
    <property type="match status" value="1"/>
</dbReference>
<evidence type="ECO:0000256" key="1">
    <source>
        <dbReference type="ARBA" id="ARBA00004496"/>
    </source>
</evidence>
<dbReference type="GO" id="GO:0031251">
    <property type="term" value="C:PAN complex"/>
    <property type="evidence" value="ECO:0007669"/>
    <property type="project" value="UniProtKB-UniRule"/>
</dbReference>
<evidence type="ECO:0000256" key="6">
    <source>
        <dbReference type="ARBA" id="ARBA00023054"/>
    </source>
</evidence>
<feature type="binding site" evidence="7">
    <location>
        <begin position="471"/>
        <end position="472"/>
    </location>
    <ligand>
        <name>ATP</name>
        <dbReference type="ChEBI" id="CHEBI:30616"/>
    </ligand>
</feature>
<evidence type="ECO:0000256" key="7">
    <source>
        <dbReference type="HAMAP-Rule" id="MF_03181"/>
    </source>
</evidence>
<evidence type="ECO:0000259" key="10">
    <source>
        <dbReference type="PROSITE" id="PS50011"/>
    </source>
</evidence>
<dbReference type="PROSITE" id="PS50011">
    <property type="entry name" value="PROTEIN_KINASE_DOM"/>
    <property type="match status" value="1"/>
</dbReference>
<feature type="compositionally biased region" description="Low complexity" evidence="9">
    <location>
        <begin position="50"/>
        <end position="62"/>
    </location>
</feature>
<keyword evidence="4 7" id="KW-0547">Nucleotide-binding</keyword>
<evidence type="ECO:0000313" key="13">
    <source>
        <dbReference type="Proteomes" id="UP001217417"/>
    </source>
</evidence>
<evidence type="ECO:0000256" key="8">
    <source>
        <dbReference type="PROSITE-ProRule" id="PRU00723"/>
    </source>
</evidence>
<dbReference type="SUPFAM" id="SSF56112">
    <property type="entry name" value="Protein kinase-like (PK-like)"/>
    <property type="match status" value="1"/>
</dbReference>
<feature type="domain" description="Protein kinase" evidence="10">
    <location>
        <begin position="331"/>
        <end position="633"/>
    </location>
</feature>
<dbReference type="AlphaFoldDB" id="A0AAD7QVT0"/>
<dbReference type="InterPro" id="IPR041332">
    <property type="entry name" value="Pan3_CK"/>
</dbReference>
<dbReference type="FunFam" id="1.10.287.3700:FF:000001">
    <property type="entry name" value="PAN2-PAN3 deadenylation complex subunit PAN3"/>
    <property type="match status" value="1"/>
</dbReference>
<feature type="coiled-coil region" evidence="7">
    <location>
        <begin position="594"/>
        <end position="632"/>
    </location>
</feature>
<dbReference type="GO" id="GO:0005524">
    <property type="term" value="F:ATP binding"/>
    <property type="evidence" value="ECO:0007669"/>
    <property type="project" value="UniProtKB-UniRule"/>
</dbReference>
<dbReference type="InterPro" id="IPR030844">
    <property type="entry name" value="PAN3"/>
</dbReference>
<dbReference type="InterPro" id="IPR011009">
    <property type="entry name" value="Kinase-like_dom_sf"/>
</dbReference>
<comment type="domain">
    <text evidence="7">Contains a pseudokinase domain. The protein kinase domain is predicted to be catalytically inactive because some of the residues important for catalytic activity are substituted and it lacks the equivalent of the binding site for a peptide substrate. However, it has retained an ATP-binding site and ATP-binding is required for mRNA degradation, stimulating the activity of the PAN2 nuclease in vitro. The nucleotide-binding site is juxtaposed to the RNase active site of PAN2 in the complex and may actually bind nucleosides of a poly(A) RNA rather than ATP, feeding the poly(A)-tail to the active site of the deadenylase and thus increasing the efficiency with which this distributive enzyme degrades oligo(A) RNAs.</text>
</comment>
<comment type="domain">
    <text evidence="7">The pseudokinase domain, the coiled-coil (CC), and C-terminal knob domain (CK) form a structural unit (PKC) that forms an extensive high-affinity interaction surface for PAN2.</text>
</comment>
<dbReference type="GO" id="GO:0000289">
    <property type="term" value="P:nuclear-transcribed mRNA poly(A) tail shortening"/>
    <property type="evidence" value="ECO:0007669"/>
    <property type="project" value="UniProtKB-UniRule"/>
</dbReference>
<keyword evidence="3 7" id="KW-0507">mRNA processing</keyword>
<comment type="caution">
    <text evidence="12">The sequence shown here is derived from an EMBL/GenBank/DDBJ whole genome shotgun (WGS) entry which is preliminary data.</text>
</comment>
<feature type="zinc finger region" description="C3H1-type" evidence="8">
    <location>
        <begin position="90"/>
        <end position="119"/>
    </location>
</feature>
<name>A0AAD7QVT0_9ASCO</name>
<dbReference type="Gene3D" id="6.10.250.3160">
    <property type="match status" value="1"/>
</dbReference>
<dbReference type="GO" id="GO:0008270">
    <property type="term" value="F:zinc ion binding"/>
    <property type="evidence" value="ECO:0007669"/>
    <property type="project" value="UniProtKB-KW"/>
</dbReference>
<comment type="subunit">
    <text evidence="7">Homodimer. Forms a heterotrimer with a catalytic subunit PAN2 to form the poly(A)-nuclease (PAN) deadenylation complex. Interacts (via PAM-2 motif) with poly(A)-binding protein PAB1 (via PABC domain), conferring substrate specificity of the enzyme complex.</text>
</comment>